<dbReference type="NCBIfam" id="NF040941">
    <property type="entry name" value="GGGWT_bact"/>
    <property type="match status" value="1"/>
</dbReference>
<dbReference type="CDD" id="cd00063">
    <property type="entry name" value="FN3"/>
    <property type="match status" value="3"/>
</dbReference>
<evidence type="ECO:0000256" key="10">
    <source>
        <dbReference type="SAM" id="Coils"/>
    </source>
</evidence>
<dbReference type="CDD" id="cd00055">
    <property type="entry name" value="EGF_Lam"/>
    <property type="match status" value="1"/>
</dbReference>
<feature type="compositionally biased region" description="Polar residues" evidence="11">
    <location>
        <begin position="173"/>
        <end position="189"/>
    </location>
</feature>
<feature type="region of interest" description="Disordered" evidence="11">
    <location>
        <begin position="693"/>
        <end position="718"/>
    </location>
</feature>
<evidence type="ECO:0000256" key="6">
    <source>
        <dbReference type="ARBA" id="ARBA00022729"/>
    </source>
</evidence>
<evidence type="ECO:0000256" key="9">
    <source>
        <dbReference type="ARBA" id="ARBA00023180"/>
    </source>
</evidence>
<keyword evidence="10" id="KW-0175">Coiled coil</keyword>
<feature type="domain" description="Fibronectin type-III" evidence="13">
    <location>
        <begin position="799"/>
        <end position="887"/>
    </location>
</feature>
<feature type="compositionally biased region" description="Polar residues" evidence="11">
    <location>
        <begin position="121"/>
        <end position="130"/>
    </location>
</feature>
<feature type="compositionally biased region" description="Polar residues" evidence="11">
    <location>
        <begin position="539"/>
        <end position="548"/>
    </location>
</feature>
<keyword evidence="3" id="KW-0964">Secreted</keyword>
<feature type="compositionally biased region" description="Basic and acidic residues" evidence="11">
    <location>
        <begin position="489"/>
        <end position="506"/>
    </location>
</feature>
<feature type="compositionally biased region" description="Polar residues" evidence="11">
    <location>
        <begin position="147"/>
        <end position="164"/>
    </location>
</feature>
<comment type="subcellular location">
    <subcellularLocation>
        <location evidence="1">Secreted</location>
        <location evidence="1">Extracellular space</location>
        <location evidence="1">Extracellular matrix</location>
    </subcellularLocation>
</comment>
<dbReference type="Gene3D" id="2.60.40.10">
    <property type="entry name" value="Immunoglobulins"/>
    <property type="match status" value="4"/>
</dbReference>
<dbReference type="PROSITE" id="PS50853">
    <property type="entry name" value="FN3"/>
    <property type="match status" value="2"/>
</dbReference>
<reference evidence="16" key="1">
    <citation type="submission" date="2025-08" db="UniProtKB">
        <authorList>
            <consortium name="RefSeq"/>
        </authorList>
    </citation>
    <scope>IDENTIFICATION</scope>
</reference>
<feature type="region of interest" description="Disordered" evidence="11">
    <location>
        <begin position="631"/>
        <end position="653"/>
    </location>
</feature>
<dbReference type="GO" id="GO:0030155">
    <property type="term" value="P:regulation of cell adhesion"/>
    <property type="evidence" value="ECO:0007669"/>
    <property type="project" value="TreeGrafter"/>
</dbReference>
<keyword evidence="4" id="KW-0272">Extracellular matrix</keyword>
<evidence type="ECO:0000256" key="12">
    <source>
        <dbReference type="SAM" id="SignalP"/>
    </source>
</evidence>
<dbReference type="SUPFAM" id="SSF56496">
    <property type="entry name" value="Fibrinogen C-terminal domain-like"/>
    <property type="match status" value="1"/>
</dbReference>
<dbReference type="Gene3D" id="2.10.25.10">
    <property type="entry name" value="Laminin"/>
    <property type="match status" value="1"/>
</dbReference>
<dbReference type="InterPro" id="IPR050991">
    <property type="entry name" value="ECM_Regulatory_Proteins"/>
</dbReference>
<feature type="chain" id="PRO_5041447661" evidence="12">
    <location>
        <begin position="20"/>
        <end position="1282"/>
    </location>
</feature>
<feature type="compositionally biased region" description="Low complexity" evidence="11">
    <location>
        <begin position="553"/>
        <end position="565"/>
    </location>
</feature>
<dbReference type="InterPro" id="IPR002049">
    <property type="entry name" value="LE_dom"/>
</dbReference>
<dbReference type="SMART" id="SM00060">
    <property type="entry name" value="FN3"/>
    <property type="match status" value="4"/>
</dbReference>
<comment type="similarity">
    <text evidence="2">Belongs to the tenascin family.</text>
</comment>
<evidence type="ECO:0000256" key="11">
    <source>
        <dbReference type="SAM" id="MobiDB-lite"/>
    </source>
</evidence>
<dbReference type="SUPFAM" id="SSF49265">
    <property type="entry name" value="Fibronectin type III"/>
    <property type="match status" value="4"/>
</dbReference>
<dbReference type="InterPro" id="IPR036116">
    <property type="entry name" value="FN3_sf"/>
</dbReference>
<dbReference type="Gene3D" id="3.90.215.10">
    <property type="entry name" value="Gamma Fibrinogen, chain A, domain 1"/>
    <property type="match status" value="1"/>
</dbReference>
<feature type="compositionally biased region" description="Basic and acidic residues" evidence="11">
    <location>
        <begin position="459"/>
        <end position="471"/>
    </location>
</feature>
<dbReference type="InterPro" id="IPR014716">
    <property type="entry name" value="Fibrinogen_a/b/g_C_1"/>
</dbReference>
<evidence type="ECO:0000259" key="13">
    <source>
        <dbReference type="PROSITE" id="PS50853"/>
    </source>
</evidence>
<feature type="compositionally biased region" description="Polar residues" evidence="11">
    <location>
        <begin position="434"/>
        <end position="447"/>
    </location>
</feature>
<feature type="compositionally biased region" description="Polar residues" evidence="11">
    <location>
        <begin position="472"/>
        <end position="488"/>
    </location>
</feature>
<feature type="compositionally biased region" description="Acidic residues" evidence="11">
    <location>
        <begin position="694"/>
        <end position="708"/>
    </location>
</feature>
<gene>
    <name evidence="16" type="primary">tnxba</name>
</gene>
<dbReference type="RefSeq" id="XP_005738482.1">
    <property type="nucleotide sequence ID" value="XM_005738425.1"/>
</dbReference>
<dbReference type="InterPro" id="IPR003961">
    <property type="entry name" value="FN3_dom"/>
</dbReference>
<dbReference type="GO" id="GO:0005615">
    <property type="term" value="C:extracellular space"/>
    <property type="evidence" value="ECO:0007669"/>
    <property type="project" value="TreeGrafter"/>
</dbReference>
<accession>A0A9Y3RAP6</accession>
<keyword evidence="5" id="KW-0245">EGF-like domain</keyword>
<keyword evidence="8" id="KW-1015">Disulfide bond</keyword>
<evidence type="ECO:0000256" key="2">
    <source>
        <dbReference type="ARBA" id="ARBA00008673"/>
    </source>
</evidence>
<name>A0A9Y3RAP6_9CICH</name>
<dbReference type="CDD" id="cd00087">
    <property type="entry name" value="FReD"/>
    <property type="match status" value="1"/>
</dbReference>
<proteinExistence type="inferred from homology"/>
<keyword evidence="6 12" id="KW-0732">Signal</keyword>
<feature type="domain" description="Fibronectin type-III" evidence="13">
    <location>
        <begin position="888"/>
        <end position="977"/>
    </location>
</feature>
<keyword evidence="15" id="KW-1185">Reference proteome</keyword>
<dbReference type="PROSITE" id="PS51406">
    <property type="entry name" value="FIBRINOGEN_C_2"/>
    <property type="match status" value="1"/>
</dbReference>
<dbReference type="Proteomes" id="UP000695023">
    <property type="component" value="Unplaced"/>
</dbReference>
<feature type="compositionally biased region" description="Basic and acidic residues" evidence="11">
    <location>
        <begin position="566"/>
        <end position="581"/>
    </location>
</feature>
<dbReference type="FunFam" id="3.90.215.10:FF:000001">
    <property type="entry name" value="Tenascin isoform 1"/>
    <property type="match status" value="1"/>
</dbReference>
<evidence type="ECO:0000256" key="5">
    <source>
        <dbReference type="ARBA" id="ARBA00022536"/>
    </source>
</evidence>
<feature type="domain" description="Fibrinogen C-terminal" evidence="14">
    <location>
        <begin position="1060"/>
        <end position="1275"/>
    </location>
</feature>
<feature type="compositionally biased region" description="Polar residues" evidence="11">
    <location>
        <begin position="68"/>
        <end position="87"/>
    </location>
</feature>
<organism evidence="15 16">
    <name type="scientific">Pundamilia nyererei</name>
    <dbReference type="NCBI Taxonomy" id="303518"/>
    <lineage>
        <taxon>Eukaryota</taxon>
        <taxon>Metazoa</taxon>
        <taxon>Chordata</taxon>
        <taxon>Craniata</taxon>
        <taxon>Vertebrata</taxon>
        <taxon>Euteleostomi</taxon>
        <taxon>Actinopterygii</taxon>
        <taxon>Neopterygii</taxon>
        <taxon>Teleostei</taxon>
        <taxon>Neoteleostei</taxon>
        <taxon>Acanthomorphata</taxon>
        <taxon>Ovalentaria</taxon>
        <taxon>Cichlomorphae</taxon>
        <taxon>Cichliformes</taxon>
        <taxon>Cichlidae</taxon>
        <taxon>African cichlids</taxon>
        <taxon>Pseudocrenilabrinae</taxon>
        <taxon>Haplochromini</taxon>
        <taxon>Pundamilia</taxon>
    </lineage>
</organism>
<feature type="region of interest" description="Disordered" evidence="11">
    <location>
        <begin position="68"/>
        <end position="198"/>
    </location>
</feature>
<keyword evidence="9" id="KW-0325">Glycoprotein</keyword>
<evidence type="ECO:0000256" key="8">
    <source>
        <dbReference type="ARBA" id="ARBA00023157"/>
    </source>
</evidence>
<evidence type="ECO:0000313" key="15">
    <source>
        <dbReference type="Proteomes" id="UP000695023"/>
    </source>
</evidence>
<feature type="coiled-coil region" evidence="10">
    <location>
        <begin position="330"/>
        <end position="357"/>
    </location>
</feature>
<evidence type="ECO:0000256" key="4">
    <source>
        <dbReference type="ARBA" id="ARBA00022530"/>
    </source>
</evidence>
<dbReference type="GO" id="GO:0031175">
    <property type="term" value="P:neuron projection development"/>
    <property type="evidence" value="ECO:0007669"/>
    <property type="project" value="TreeGrafter"/>
</dbReference>
<dbReference type="PANTHER" id="PTHR46708">
    <property type="entry name" value="TENASCIN"/>
    <property type="match status" value="1"/>
</dbReference>
<dbReference type="InterPro" id="IPR036056">
    <property type="entry name" value="Fibrinogen-like_C"/>
</dbReference>
<evidence type="ECO:0000256" key="7">
    <source>
        <dbReference type="ARBA" id="ARBA00022737"/>
    </source>
</evidence>
<dbReference type="FunFam" id="2.10.25.10:FF:000001">
    <property type="entry name" value="Tenascin C"/>
    <property type="match status" value="1"/>
</dbReference>
<keyword evidence="7" id="KW-0677">Repeat</keyword>
<dbReference type="InterPro" id="IPR013783">
    <property type="entry name" value="Ig-like_fold"/>
</dbReference>
<evidence type="ECO:0000256" key="1">
    <source>
        <dbReference type="ARBA" id="ARBA00004498"/>
    </source>
</evidence>
<feature type="region of interest" description="Disordered" evidence="11">
    <location>
        <begin position="423"/>
        <end position="597"/>
    </location>
</feature>
<sequence length="1282" mass="139338">MLFTLGLLLLLTPFPSIQTTTNEKRDSTGSDVTKASAAFTRSKPKTTALPDKQTNQLTLKPNAINQTVLPTPATKQKSPTANVTLTTKGRHSPTVIQTTPSVVKATTPRSSLSNKDKHTVPVNQTKSPKSASGGEVKGSKDKHSPTGILNVQPTPTKTASSSGAKPTKHKLQPSGNQTILIRSPSTDHGNTAKDRPATTVVQNTQSTFIKSTAATKNKPAPSVNQTVVARSPTINDVKSKGKPSPTKVPTVLPLETPAKTTDKEKVTTSANDTVLIKESSKDKPASSQPIKVVISEGCDSSNTKEQEVKLKPGAPLVMTHKISLLPGGCSGECEAEMAELKGRVARLEREMSFLKDKCPCSANCPNDCGDNGKCEKGKCICHKGFMGLDCSKCAQGAECSKKFSKGSTIQPTVETVILQVKKGKDSMQEKNTKAEQTLFQKNVSETDTTPKEATNAKGAVDKTQVKEDTAVKKTTTKGSSNPENTSRPTVDKSLPKQEENKKEVTRKGKTTPSASETNIKDGTGSRTFSTSDHLKDEPQNNATQSNVKKVSKTDTTISKGTGTTKTKTDKDILEQSTKGEKNVSQSSGHKPNKTGKLDTLIVQTVDKKTDKTGKGTQINLDVLNRTIGAASDKTKSHHDKTTHHDSGISIKRTGGSGLGSVKAVNISSHSFTVTWLAPQGMFKNFTVIRREPQTEGDEDGYEDFDEEALPGQKPSAARNATEVLVQSERTNATASSRKADGSKVKADTKRISMVVPGNVRSVEFSNLRANTRYVLHIYGTAAQRRSKIHRVTATTGPEPATEMVFSNVTEASLNVSWSKPKTTFTGFMVTYTNILTGENRLVTVGSKQSYVVLSKLSAGSSYIITVTTTQGQFQSDPLTSVITTVPAPPTHLQVVNVTDTRAVLQWTPSLGKVDRFVISYESSKTPNVTVTVTLSGNSVEHQLRGLQKGTLYRVKVLSQKDSLQSMAISTTFTTANVVKASEVGARSAVIAWRATPAVYHSYKVLYQVAGEETKEVILEPTITEYKLTGLLPMSRYFVVVQGERDGHYTSVVTTEFITGKLRFPFPTECSQELLNGALHSGELDIYPQGREGRAVRVYCDMETDGGGWTVFQRRMNGKTDFFRTWSEYKAGFGNLSEEFWLGNELLHNLTNVGPVSLRVDMRSGNHTVYAHYTNFSVDSETRHYTLTVSGYTGTAGDSMRYHNGRPFSTRDKNPDPMGIHCAKAYMGGWWYKNCYKVNLNGLYGINSNNQGIVWIDWKGKDSSIPFTEMKFRPSRFSPATHG</sequence>
<protein>
    <submittedName>
        <fullName evidence="16">Tenascin</fullName>
    </submittedName>
</protein>
<evidence type="ECO:0000313" key="16">
    <source>
        <dbReference type="RefSeq" id="XP_005738482.1"/>
    </source>
</evidence>
<evidence type="ECO:0000259" key="14">
    <source>
        <dbReference type="PROSITE" id="PS51406"/>
    </source>
</evidence>
<dbReference type="SMART" id="SM00186">
    <property type="entry name" value="FBG"/>
    <property type="match status" value="1"/>
</dbReference>
<dbReference type="Pfam" id="PF00147">
    <property type="entry name" value="Fibrinogen_C"/>
    <property type="match status" value="1"/>
</dbReference>
<feature type="compositionally biased region" description="Basic and acidic residues" evidence="11">
    <location>
        <begin position="423"/>
        <end position="433"/>
    </location>
</feature>
<dbReference type="CTD" id="100536295"/>
<dbReference type="Pfam" id="PF00041">
    <property type="entry name" value="fn3"/>
    <property type="match status" value="4"/>
</dbReference>
<evidence type="ECO:0000256" key="3">
    <source>
        <dbReference type="ARBA" id="ARBA00022525"/>
    </source>
</evidence>
<feature type="signal peptide" evidence="12">
    <location>
        <begin position="1"/>
        <end position="19"/>
    </location>
</feature>
<dbReference type="InterPro" id="IPR002181">
    <property type="entry name" value="Fibrinogen_a/b/g_C_dom"/>
</dbReference>
<dbReference type="PANTHER" id="PTHR46708:SF1">
    <property type="entry name" value="TENASCIN"/>
    <property type="match status" value="1"/>
</dbReference>